<evidence type="ECO:0000313" key="1">
    <source>
        <dbReference type="EMBL" id="CAD1479255.1"/>
    </source>
</evidence>
<proteinExistence type="predicted"/>
<name>A0A6V7HGB2_9HYME</name>
<dbReference type="AlphaFoldDB" id="A0A6V7HGB2"/>
<keyword evidence="2" id="KW-1185">Reference proteome</keyword>
<reference evidence="1" key="1">
    <citation type="submission" date="2020-07" db="EMBL/GenBank/DDBJ databases">
        <authorList>
            <person name="Nazaruddin N."/>
        </authorList>
    </citation>
    <scope>NUCLEOTIDE SEQUENCE</scope>
</reference>
<feature type="non-terminal residue" evidence="1">
    <location>
        <position position="59"/>
    </location>
</feature>
<sequence length="59" mass="6693">MNVERLPIYFDNSLSNEDTECSSDEHFSQKVQLQGISMLLPRVLGHVVCCEQSFAQKCS</sequence>
<organism evidence="1 2">
    <name type="scientific">Heterotrigona itama</name>
    <dbReference type="NCBI Taxonomy" id="395501"/>
    <lineage>
        <taxon>Eukaryota</taxon>
        <taxon>Metazoa</taxon>
        <taxon>Ecdysozoa</taxon>
        <taxon>Arthropoda</taxon>
        <taxon>Hexapoda</taxon>
        <taxon>Insecta</taxon>
        <taxon>Pterygota</taxon>
        <taxon>Neoptera</taxon>
        <taxon>Endopterygota</taxon>
        <taxon>Hymenoptera</taxon>
        <taxon>Apocrita</taxon>
        <taxon>Aculeata</taxon>
        <taxon>Apoidea</taxon>
        <taxon>Anthophila</taxon>
        <taxon>Apidae</taxon>
        <taxon>Heterotrigona</taxon>
    </lineage>
</organism>
<accession>A0A6V7HGB2</accession>
<evidence type="ECO:0000313" key="2">
    <source>
        <dbReference type="Proteomes" id="UP000752696"/>
    </source>
</evidence>
<comment type="caution">
    <text evidence="1">The sequence shown here is derived from an EMBL/GenBank/DDBJ whole genome shotgun (WGS) entry which is preliminary data.</text>
</comment>
<dbReference type="Proteomes" id="UP000752696">
    <property type="component" value="Unassembled WGS sequence"/>
</dbReference>
<dbReference type="EMBL" id="CAJDYZ010011268">
    <property type="protein sequence ID" value="CAD1479255.1"/>
    <property type="molecule type" value="Genomic_DNA"/>
</dbReference>
<gene>
    <name evidence="1" type="ORF">MHI_LOCUS848060</name>
</gene>
<protein>
    <submittedName>
        <fullName evidence="1">Uncharacterized protein</fullName>
    </submittedName>
</protein>